<dbReference type="Gene3D" id="1.10.10.60">
    <property type="entry name" value="Homeodomain-like"/>
    <property type="match status" value="1"/>
</dbReference>
<dbReference type="Proteomes" id="UP000280501">
    <property type="component" value="Unassembled WGS sequence"/>
</dbReference>
<dbReference type="EMBL" id="RKQZ01000001">
    <property type="protein sequence ID" value="RPF21892.1"/>
    <property type="molecule type" value="Genomic_DNA"/>
</dbReference>
<proteinExistence type="predicted"/>
<evidence type="ECO:0000259" key="5">
    <source>
        <dbReference type="PROSITE" id="PS50977"/>
    </source>
</evidence>
<keyword evidence="3" id="KW-0804">Transcription</keyword>
<dbReference type="PROSITE" id="PS50977">
    <property type="entry name" value="HTH_TETR_2"/>
    <property type="match status" value="1"/>
</dbReference>
<protein>
    <submittedName>
        <fullName evidence="6">TetR family transcriptional regulator</fullName>
    </submittedName>
</protein>
<dbReference type="PANTHER" id="PTHR47506">
    <property type="entry name" value="TRANSCRIPTIONAL REGULATORY PROTEIN"/>
    <property type="match status" value="1"/>
</dbReference>
<dbReference type="Pfam" id="PF00440">
    <property type="entry name" value="TetR_N"/>
    <property type="match status" value="1"/>
</dbReference>
<evidence type="ECO:0000256" key="1">
    <source>
        <dbReference type="ARBA" id="ARBA00023015"/>
    </source>
</evidence>
<dbReference type="AlphaFoldDB" id="A0A3N4Z937"/>
<gene>
    <name evidence="6" type="ORF">EDD34_2529</name>
</gene>
<accession>A0A3N4Z937</accession>
<keyword evidence="2 4" id="KW-0238">DNA-binding</keyword>
<dbReference type="InterPro" id="IPR009057">
    <property type="entry name" value="Homeodomain-like_sf"/>
</dbReference>
<feature type="DNA-binding region" description="H-T-H motif" evidence="4">
    <location>
        <begin position="39"/>
        <end position="58"/>
    </location>
</feature>
<reference evidence="6 7" key="1">
    <citation type="submission" date="2018-11" db="EMBL/GenBank/DDBJ databases">
        <title>Sequencing the genomes of 1000 actinobacteria strains.</title>
        <authorList>
            <person name="Klenk H.-P."/>
        </authorList>
    </citation>
    <scope>NUCLEOTIDE SEQUENCE [LARGE SCALE GENOMIC DNA]</scope>
    <source>
        <strain evidence="6 7">DSM 15700</strain>
    </source>
</reference>
<dbReference type="GO" id="GO:0003677">
    <property type="term" value="F:DNA binding"/>
    <property type="evidence" value="ECO:0007669"/>
    <property type="project" value="UniProtKB-UniRule"/>
</dbReference>
<feature type="domain" description="HTH tetR-type" evidence="5">
    <location>
        <begin position="16"/>
        <end position="76"/>
    </location>
</feature>
<evidence type="ECO:0000256" key="2">
    <source>
        <dbReference type="ARBA" id="ARBA00023125"/>
    </source>
</evidence>
<dbReference type="PANTHER" id="PTHR47506:SF1">
    <property type="entry name" value="HTH-TYPE TRANSCRIPTIONAL REGULATOR YJDC"/>
    <property type="match status" value="1"/>
</dbReference>
<keyword evidence="7" id="KW-1185">Reference proteome</keyword>
<evidence type="ECO:0000313" key="7">
    <source>
        <dbReference type="Proteomes" id="UP000280501"/>
    </source>
</evidence>
<sequence>MRRCRVPVAFTEAERERITAALKASGRRLFATAGLRKTSLAALVADAGIVKSTFYAFFESKEALYLHLLLEQAEETRRRTIDEGLHAGTDARDALRRFLRAAVGILSTDPLYRRLVTHPDELAMVVAKVGPETARPPGENPAPVDFVDDLTTYIAERQRAGAVTGTDPAVVVGALRTVLLVPLHADEFGEAYPAVLDLTIDALTAGLAPGTARA</sequence>
<comment type="caution">
    <text evidence="6">The sequence shown here is derived from an EMBL/GenBank/DDBJ whole genome shotgun (WGS) entry which is preliminary data.</text>
</comment>
<evidence type="ECO:0000256" key="4">
    <source>
        <dbReference type="PROSITE-ProRule" id="PRU00335"/>
    </source>
</evidence>
<keyword evidence="1" id="KW-0805">Transcription regulation</keyword>
<name>A0A3N4Z937_9MICO</name>
<dbReference type="InterPro" id="IPR001647">
    <property type="entry name" value="HTH_TetR"/>
</dbReference>
<evidence type="ECO:0000256" key="3">
    <source>
        <dbReference type="ARBA" id="ARBA00023163"/>
    </source>
</evidence>
<dbReference type="SUPFAM" id="SSF46689">
    <property type="entry name" value="Homeodomain-like"/>
    <property type="match status" value="1"/>
</dbReference>
<organism evidence="6 7">
    <name type="scientific">Myceligenerans xiligouense</name>
    <dbReference type="NCBI Taxonomy" id="253184"/>
    <lineage>
        <taxon>Bacteria</taxon>
        <taxon>Bacillati</taxon>
        <taxon>Actinomycetota</taxon>
        <taxon>Actinomycetes</taxon>
        <taxon>Micrococcales</taxon>
        <taxon>Promicromonosporaceae</taxon>
        <taxon>Myceligenerans</taxon>
    </lineage>
</organism>
<evidence type="ECO:0000313" key="6">
    <source>
        <dbReference type="EMBL" id="RPF21892.1"/>
    </source>
</evidence>
<dbReference type="Gene3D" id="1.10.357.10">
    <property type="entry name" value="Tetracycline Repressor, domain 2"/>
    <property type="match status" value="1"/>
</dbReference>